<evidence type="ECO:0000256" key="5">
    <source>
        <dbReference type="ARBA" id="ARBA00022741"/>
    </source>
</evidence>
<dbReference type="SUPFAM" id="SSF53623">
    <property type="entry name" value="MurD-like peptide ligases, catalytic domain"/>
    <property type="match status" value="1"/>
</dbReference>
<dbReference type="Pfam" id="PF02875">
    <property type="entry name" value="Mur_ligase_C"/>
    <property type="match status" value="1"/>
</dbReference>
<dbReference type="EC" id="6.3.2.17" evidence="2"/>
<evidence type="ECO:0000256" key="6">
    <source>
        <dbReference type="ARBA" id="ARBA00022840"/>
    </source>
</evidence>
<dbReference type="OrthoDB" id="9809356at2"/>
<dbReference type="SUPFAM" id="SSF53244">
    <property type="entry name" value="MurD-like peptide ligases, peptide-binding domain"/>
    <property type="match status" value="1"/>
</dbReference>
<sequence>MTRWEALQTRLFEQNRFTIKLGLERMRAALGAEGHPERRAPAVVVAGTNGKGTVASSLSAILGAHGLRVGLYTSPHLVGFEERFRVGGRPLSREVLLPVMEYVFQAYGDVNRVGEDALTFFELTTLMAALVFATEEVDVGIYEVGLGGRLDAVNAIEPALSVITTIGRDHEAYLGHAIAAIAGEKAGVMREGVPVVIGPQEHAEAMDVLWERAGRSPRYRIDEAEGVGDVGPGEHWSALARRHHRSAWKAAQIFLGERFDAGLARQGLERWRWPGRMEPRQVRVPEGVEGRVWLDAAHNPAGIAALAREVRRGVCGDIGAVVWGALGDKAQEGLGELLSELGVGVWAVEIASPRALTAEGMQALVPARLWRGSGRAGESLREALLSCEPDQSVLCFGSIYLLGEIYGALGLDVEALVTEAQESAD</sequence>
<comment type="similarity">
    <text evidence="1 10">Belongs to the folylpolyglutamate synthase family.</text>
</comment>
<dbReference type="GO" id="GO:0005524">
    <property type="term" value="F:ATP binding"/>
    <property type="evidence" value="ECO:0007669"/>
    <property type="project" value="UniProtKB-KW"/>
</dbReference>
<gene>
    <name evidence="13" type="ORF">DL240_06080</name>
</gene>
<proteinExistence type="inferred from homology"/>
<dbReference type="Proteomes" id="UP000249169">
    <property type="component" value="Unassembled WGS sequence"/>
</dbReference>
<dbReference type="AlphaFoldDB" id="A0A328C790"/>
<evidence type="ECO:0000313" key="13">
    <source>
        <dbReference type="EMBL" id="RAL23723.1"/>
    </source>
</evidence>
<evidence type="ECO:0000259" key="11">
    <source>
        <dbReference type="Pfam" id="PF02875"/>
    </source>
</evidence>
<evidence type="ECO:0000256" key="3">
    <source>
        <dbReference type="ARBA" id="ARBA00022598"/>
    </source>
</evidence>
<dbReference type="Pfam" id="PF08245">
    <property type="entry name" value="Mur_ligase_M"/>
    <property type="match status" value="1"/>
</dbReference>
<keyword evidence="6 10" id="KW-0067">ATP-binding</keyword>
<dbReference type="InterPro" id="IPR036565">
    <property type="entry name" value="Mur-like_cat_sf"/>
</dbReference>
<keyword evidence="14" id="KW-1185">Reference proteome</keyword>
<keyword evidence="4" id="KW-0479">Metal-binding</keyword>
<evidence type="ECO:0000256" key="10">
    <source>
        <dbReference type="PIRNR" id="PIRNR001563"/>
    </source>
</evidence>
<keyword evidence="5 10" id="KW-0547">Nucleotide-binding</keyword>
<evidence type="ECO:0000256" key="1">
    <source>
        <dbReference type="ARBA" id="ARBA00008276"/>
    </source>
</evidence>
<keyword evidence="7" id="KW-0460">Magnesium</keyword>
<evidence type="ECO:0000256" key="7">
    <source>
        <dbReference type="ARBA" id="ARBA00022842"/>
    </source>
</evidence>
<dbReference type="GO" id="GO:0008841">
    <property type="term" value="F:dihydrofolate synthase activity"/>
    <property type="evidence" value="ECO:0007669"/>
    <property type="project" value="TreeGrafter"/>
</dbReference>
<dbReference type="Gene3D" id="3.40.1190.10">
    <property type="entry name" value="Mur-like, catalytic domain"/>
    <property type="match status" value="1"/>
</dbReference>
<evidence type="ECO:0000256" key="9">
    <source>
        <dbReference type="ARBA" id="ARBA00047493"/>
    </source>
</evidence>
<evidence type="ECO:0000256" key="8">
    <source>
        <dbReference type="ARBA" id="ARBA00030592"/>
    </source>
</evidence>
<comment type="catalytic activity">
    <reaction evidence="9">
        <text>(6S)-5,6,7,8-tetrahydrofolyl-(gamma-L-Glu)(n) + L-glutamate + ATP = (6S)-5,6,7,8-tetrahydrofolyl-(gamma-L-Glu)(n+1) + ADP + phosphate + H(+)</text>
        <dbReference type="Rhea" id="RHEA:10580"/>
        <dbReference type="Rhea" id="RHEA-COMP:14738"/>
        <dbReference type="Rhea" id="RHEA-COMP:14740"/>
        <dbReference type="ChEBI" id="CHEBI:15378"/>
        <dbReference type="ChEBI" id="CHEBI:29985"/>
        <dbReference type="ChEBI" id="CHEBI:30616"/>
        <dbReference type="ChEBI" id="CHEBI:43474"/>
        <dbReference type="ChEBI" id="CHEBI:141005"/>
        <dbReference type="ChEBI" id="CHEBI:456216"/>
        <dbReference type="EC" id="6.3.2.17"/>
    </reaction>
</comment>
<dbReference type="GO" id="GO:0004326">
    <property type="term" value="F:tetrahydrofolylpolyglutamate synthase activity"/>
    <property type="evidence" value="ECO:0007669"/>
    <property type="project" value="UniProtKB-EC"/>
</dbReference>
<dbReference type="GO" id="GO:0005737">
    <property type="term" value="C:cytoplasm"/>
    <property type="evidence" value="ECO:0007669"/>
    <property type="project" value="TreeGrafter"/>
</dbReference>
<dbReference type="GO" id="GO:0046872">
    <property type="term" value="F:metal ion binding"/>
    <property type="evidence" value="ECO:0007669"/>
    <property type="project" value="UniProtKB-KW"/>
</dbReference>
<reference evidence="13 14" key="1">
    <citation type="submission" date="2018-05" db="EMBL/GenBank/DDBJ databases">
        <title>Lujinxingia marina gen. nov. sp. nov., a new facultative anaerobic member of the class Deltaproteobacteria, and proposal of Lujinxingaceae fam. nov.</title>
        <authorList>
            <person name="Li C.-M."/>
        </authorList>
    </citation>
    <scope>NUCLEOTIDE SEQUENCE [LARGE SCALE GENOMIC DNA]</scope>
    <source>
        <strain evidence="13 14">B210</strain>
    </source>
</reference>
<feature type="domain" description="Mur ligase central" evidence="12">
    <location>
        <begin position="45"/>
        <end position="186"/>
    </location>
</feature>
<dbReference type="Gene3D" id="3.90.190.20">
    <property type="entry name" value="Mur ligase, C-terminal domain"/>
    <property type="match status" value="1"/>
</dbReference>
<keyword evidence="3 10" id="KW-0436">Ligase</keyword>
<evidence type="ECO:0000313" key="14">
    <source>
        <dbReference type="Proteomes" id="UP000249169"/>
    </source>
</evidence>
<dbReference type="InterPro" id="IPR001645">
    <property type="entry name" value="Folylpolyglutamate_synth"/>
</dbReference>
<dbReference type="NCBIfam" id="TIGR01499">
    <property type="entry name" value="folC"/>
    <property type="match status" value="1"/>
</dbReference>
<dbReference type="InterPro" id="IPR004101">
    <property type="entry name" value="Mur_ligase_C"/>
</dbReference>
<name>A0A328C790_9DELT</name>
<dbReference type="PANTHER" id="PTHR11136:SF0">
    <property type="entry name" value="DIHYDROFOLATE SYNTHETASE-RELATED"/>
    <property type="match status" value="1"/>
</dbReference>
<evidence type="ECO:0000259" key="12">
    <source>
        <dbReference type="Pfam" id="PF08245"/>
    </source>
</evidence>
<dbReference type="EMBL" id="QHKO01000002">
    <property type="protein sequence ID" value="RAL23723.1"/>
    <property type="molecule type" value="Genomic_DNA"/>
</dbReference>
<dbReference type="InterPro" id="IPR013221">
    <property type="entry name" value="Mur_ligase_cen"/>
</dbReference>
<protein>
    <recommendedName>
        <fullName evidence="2">tetrahydrofolate synthase</fullName>
        <ecNumber evidence="2">6.3.2.17</ecNumber>
    </recommendedName>
    <alternativeName>
        <fullName evidence="8">Tetrahydrofolylpolyglutamate synthase</fullName>
    </alternativeName>
</protein>
<feature type="domain" description="Mur ligase C-terminal" evidence="11">
    <location>
        <begin position="275"/>
        <end position="398"/>
    </location>
</feature>
<evidence type="ECO:0000256" key="4">
    <source>
        <dbReference type="ARBA" id="ARBA00022723"/>
    </source>
</evidence>
<accession>A0A328C790</accession>
<dbReference type="UniPathway" id="UPA00077">
    <property type="reaction ID" value="UER00157"/>
</dbReference>
<dbReference type="PANTHER" id="PTHR11136">
    <property type="entry name" value="FOLYLPOLYGLUTAMATE SYNTHASE-RELATED"/>
    <property type="match status" value="1"/>
</dbReference>
<organism evidence="13 14">
    <name type="scientific">Lujinxingia litoralis</name>
    <dbReference type="NCBI Taxonomy" id="2211119"/>
    <lineage>
        <taxon>Bacteria</taxon>
        <taxon>Deltaproteobacteria</taxon>
        <taxon>Bradymonadales</taxon>
        <taxon>Lujinxingiaceae</taxon>
        <taxon>Lujinxingia</taxon>
    </lineage>
</organism>
<dbReference type="PIRSF" id="PIRSF001563">
    <property type="entry name" value="Folylpolyglu_synth"/>
    <property type="match status" value="1"/>
</dbReference>
<dbReference type="GO" id="GO:0046654">
    <property type="term" value="P:tetrahydrofolate biosynthetic process"/>
    <property type="evidence" value="ECO:0007669"/>
    <property type="project" value="UniProtKB-UniPathway"/>
</dbReference>
<dbReference type="InterPro" id="IPR036615">
    <property type="entry name" value="Mur_ligase_C_dom_sf"/>
</dbReference>
<dbReference type="RefSeq" id="WP_146618134.1">
    <property type="nucleotide sequence ID" value="NZ_QHKO01000002.1"/>
</dbReference>
<evidence type="ECO:0000256" key="2">
    <source>
        <dbReference type="ARBA" id="ARBA00013025"/>
    </source>
</evidence>
<comment type="caution">
    <text evidence="13">The sequence shown here is derived from an EMBL/GenBank/DDBJ whole genome shotgun (WGS) entry which is preliminary data.</text>
</comment>